<dbReference type="GO" id="GO:0005743">
    <property type="term" value="C:mitochondrial inner membrane"/>
    <property type="evidence" value="ECO:0007669"/>
    <property type="project" value="UniProtKB-SubCell"/>
</dbReference>
<accession>A0A1R1PSN5</accession>
<keyword evidence="10" id="KW-1185">Reference proteome</keyword>
<keyword evidence="4" id="KW-0679">Respiratory chain</keyword>
<dbReference type="Pfam" id="PF04716">
    <property type="entry name" value="ETC_C1_NDUFA5"/>
    <property type="match status" value="1"/>
</dbReference>
<comment type="similarity">
    <text evidence="2">Belongs to the complex I NDUFA5 subunit family.</text>
</comment>
<reference evidence="10" key="1">
    <citation type="submission" date="2017-01" db="EMBL/GenBank/DDBJ databases">
        <authorList>
            <person name="Wang Y."/>
            <person name="White M."/>
            <person name="Kvist S."/>
            <person name="Moncalvo J.-M."/>
        </authorList>
    </citation>
    <scope>NUCLEOTIDE SEQUENCE [LARGE SCALE GENOMIC DNA]</scope>
    <source>
        <strain evidence="10">COL-18-3</strain>
    </source>
</reference>
<keyword evidence="6" id="KW-0249">Electron transport</keyword>
<keyword evidence="8" id="KW-0472">Membrane</keyword>
<dbReference type="InterPro" id="IPR006806">
    <property type="entry name" value="NDUFA5"/>
</dbReference>
<protein>
    <submittedName>
        <fullName evidence="9">NADH dehydrogenase [ubiquinone] 1 alpha subcomplex subunit 5</fullName>
    </submittedName>
</protein>
<evidence type="ECO:0000313" key="10">
    <source>
        <dbReference type="Proteomes" id="UP000188320"/>
    </source>
</evidence>
<comment type="subcellular location">
    <subcellularLocation>
        <location evidence="1">Mitochondrion inner membrane</location>
        <topology evidence="1">Peripheral membrane protein</topology>
        <orientation evidence="1">Matrix side</orientation>
    </subcellularLocation>
</comment>
<keyword evidence="3" id="KW-0813">Transport</keyword>
<evidence type="ECO:0000256" key="8">
    <source>
        <dbReference type="ARBA" id="ARBA00023136"/>
    </source>
</evidence>
<evidence type="ECO:0000256" key="2">
    <source>
        <dbReference type="ARBA" id="ARBA00010261"/>
    </source>
</evidence>
<organism evidence="9 10">
    <name type="scientific">Zancudomyces culisetae</name>
    <name type="common">Gut fungus</name>
    <name type="synonym">Smittium culisetae</name>
    <dbReference type="NCBI Taxonomy" id="1213189"/>
    <lineage>
        <taxon>Eukaryota</taxon>
        <taxon>Fungi</taxon>
        <taxon>Fungi incertae sedis</taxon>
        <taxon>Zoopagomycota</taxon>
        <taxon>Kickxellomycotina</taxon>
        <taxon>Harpellomycetes</taxon>
        <taxon>Harpellales</taxon>
        <taxon>Legeriomycetaceae</taxon>
        <taxon>Zancudomyces</taxon>
    </lineage>
</organism>
<dbReference type="Proteomes" id="UP000188320">
    <property type="component" value="Unassembled WGS sequence"/>
</dbReference>
<name>A0A1R1PSN5_ZANCU</name>
<proteinExistence type="inferred from homology"/>
<dbReference type="EMBL" id="LSSK01000277">
    <property type="protein sequence ID" value="OMH83977.1"/>
    <property type="molecule type" value="Genomic_DNA"/>
</dbReference>
<dbReference type="AlphaFoldDB" id="A0A1R1PSN5"/>
<dbReference type="GO" id="GO:0022904">
    <property type="term" value="P:respiratory electron transport chain"/>
    <property type="evidence" value="ECO:0007669"/>
    <property type="project" value="InterPro"/>
</dbReference>
<sequence length="76" mass="8821">MEFQQSVESITKHNLEIVKANEDVASIEEKIGNGQIEELIIAAKEELSLLNKVAEWKVWEKLAEEPLPDQWQYLKK</sequence>
<keyword evidence="5" id="KW-0999">Mitochondrion inner membrane</keyword>
<evidence type="ECO:0000256" key="7">
    <source>
        <dbReference type="ARBA" id="ARBA00023128"/>
    </source>
</evidence>
<dbReference type="PANTHER" id="PTHR12653">
    <property type="entry name" value="NADH-UBIQUINONE OXIDOREDUCTASE 13 KD-B SUBUNIT"/>
    <property type="match status" value="1"/>
</dbReference>
<evidence type="ECO:0000256" key="5">
    <source>
        <dbReference type="ARBA" id="ARBA00022792"/>
    </source>
</evidence>
<comment type="caution">
    <text evidence="9">The sequence shown here is derived from an EMBL/GenBank/DDBJ whole genome shotgun (WGS) entry which is preliminary data.</text>
</comment>
<evidence type="ECO:0000256" key="3">
    <source>
        <dbReference type="ARBA" id="ARBA00022448"/>
    </source>
</evidence>
<gene>
    <name evidence="9" type="ORF">AX774_g2524</name>
</gene>
<evidence type="ECO:0000313" key="9">
    <source>
        <dbReference type="EMBL" id="OMH83977.1"/>
    </source>
</evidence>
<evidence type="ECO:0000256" key="6">
    <source>
        <dbReference type="ARBA" id="ARBA00022982"/>
    </source>
</evidence>
<dbReference type="OrthoDB" id="286811at2759"/>
<keyword evidence="7" id="KW-0496">Mitochondrion</keyword>
<dbReference type="PANTHER" id="PTHR12653:SF0">
    <property type="entry name" value="NADH DEHYDROGENASE [UBIQUINONE] 1 ALPHA SUBCOMPLEX SUBUNIT 5"/>
    <property type="match status" value="1"/>
</dbReference>
<evidence type="ECO:0000256" key="1">
    <source>
        <dbReference type="ARBA" id="ARBA00004443"/>
    </source>
</evidence>
<evidence type="ECO:0000256" key="4">
    <source>
        <dbReference type="ARBA" id="ARBA00022660"/>
    </source>
</evidence>
<keyword evidence="9" id="KW-0830">Ubiquinone</keyword>